<comment type="subcellular location">
    <subcellularLocation>
        <location evidence="1">Secreted</location>
    </subcellularLocation>
</comment>
<accession>A0AAV7TW73</accession>
<keyword evidence="4" id="KW-0027">Amidation</keyword>
<dbReference type="GO" id="GO:0005576">
    <property type="term" value="C:extracellular region"/>
    <property type="evidence" value="ECO:0007669"/>
    <property type="project" value="UniProtKB-SubCell"/>
</dbReference>
<dbReference type="Proteomes" id="UP001066276">
    <property type="component" value="Chromosome 3_2"/>
</dbReference>
<dbReference type="Pfam" id="PF02044">
    <property type="entry name" value="Bombesin"/>
    <property type="match status" value="1"/>
</dbReference>
<feature type="signal peptide" evidence="5">
    <location>
        <begin position="1"/>
        <end position="29"/>
    </location>
</feature>
<organism evidence="6 7">
    <name type="scientific">Pleurodeles waltl</name>
    <name type="common">Iberian ribbed newt</name>
    <dbReference type="NCBI Taxonomy" id="8319"/>
    <lineage>
        <taxon>Eukaryota</taxon>
        <taxon>Metazoa</taxon>
        <taxon>Chordata</taxon>
        <taxon>Craniata</taxon>
        <taxon>Vertebrata</taxon>
        <taxon>Euteleostomi</taxon>
        <taxon>Amphibia</taxon>
        <taxon>Batrachia</taxon>
        <taxon>Caudata</taxon>
        <taxon>Salamandroidea</taxon>
        <taxon>Salamandridae</taxon>
        <taxon>Pleurodelinae</taxon>
        <taxon>Pleurodeles</taxon>
    </lineage>
</organism>
<dbReference type="GO" id="GO:0046887">
    <property type="term" value="P:positive regulation of hormone secretion"/>
    <property type="evidence" value="ECO:0007669"/>
    <property type="project" value="TreeGrafter"/>
</dbReference>
<feature type="chain" id="PRO_5043944703" description="Neuromedin B" evidence="5">
    <location>
        <begin position="30"/>
        <end position="141"/>
    </location>
</feature>
<keyword evidence="5" id="KW-0732">Signal</keyword>
<protein>
    <recommendedName>
        <fullName evidence="8">Neuromedin B</fullName>
    </recommendedName>
</protein>
<dbReference type="AlphaFoldDB" id="A0AAV7TW73"/>
<evidence type="ECO:0000256" key="5">
    <source>
        <dbReference type="SAM" id="SignalP"/>
    </source>
</evidence>
<evidence type="ECO:0008006" key="8">
    <source>
        <dbReference type="Google" id="ProtNLM"/>
    </source>
</evidence>
<dbReference type="GO" id="GO:0007218">
    <property type="term" value="P:neuropeptide signaling pathway"/>
    <property type="evidence" value="ECO:0007669"/>
    <property type="project" value="InterPro"/>
</dbReference>
<dbReference type="GO" id="GO:0043005">
    <property type="term" value="C:neuron projection"/>
    <property type="evidence" value="ECO:0007669"/>
    <property type="project" value="TreeGrafter"/>
</dbReference>
<dbReference type="GO" id="GO:0031710">
    <property type="term" value="F:neuromedin B receptor binding"/>
    <property type="evidence" value="ECO:0007669"/>
    <property type="project" value="TreeGrafter"/>
</dbReference>
<proteinExistence type="inferred from homology"/>
<evidence type="ECO:0000256" key="4">
    <source>
        <dbReference type="ARBA" id="ARBA00022815"/>
    </source>
</evidence>
<dbReference type="PANTHER" id="PTHR16866:SF3">
    <property type="entry name" value="NEUROMEDIN-B"/>
    <property type="match status" value="1"/>
</dbReference>
<name>A0AAV7TW73_PLEWA</name>
<evidence type="ECO:0000313" key="7">
    <source>
        <dbReference type="Proteomes" id="UP001066276"/>
    </source>
</evidence>
<comment type="similarity">
    <text evidence="2">Belongs to the bombesin/neuromedin-B/ranatensin family.</text>
</comment>
<comment type="caution">
    <text evidence="6">The sequence shown here is derived from an EMBL/GenBank/DDBJ whole genome shotgun (WGS) entry which is preliminary data.</text>
</comment>
<dbReference type="PANTHER" id="PTHR16866">
    <property type="entry name" value="GASTRIN-RELEASING PEPTIDE"/>
    <property type="match status" value="1"/>
</dbReference>
<evidence type="ECO:0000256" key="1">
    <source>
        <dbReference type="ARBA" id="ARBA00004613"/>
    </source>
</evidence>
<dbReference type="GO" id="GO:0005184">
    <property type="term" value="F:neuropeptide hormone activity"/>
    <property type="evidence" value="ECO:0007669"/>
    <property type="project" value="TreeGrafter"/>
</dbReference>
<evidence type="ECO:0000256" key="2">
    <source>
        <dbReference type="ARBA" id="ARBA00010012"/>
    </source>
</evidence>
<keyword evidence="3" id="KW-0964">Secreted</keyword>
<evidence type="ECO:0000313" key="6">
    <source>
        <dbReference type="EMBL" id="KAJ1181015.1"/>
    </source>
</evidence>
<dbReference type="PROSITE" id="PS00257">
    <property type="entry name" value="BOMBESIN"/>
    <property type="match status" value="1"/>
</dbReference>
<evidence type="ECO:0000256" key="3">
    <source>
        <dbReference type="ARBA" id="ARBA00022525"/>
    </source>
</evidence>
<sequence length="141" mass="15776">MAPLSVHRLLQLGLLAYLLVSAFISATAAVSVDLSEQRNKVAKIKVNPRGNLWATGHFMGKKSIPDSPVLEYPEEGVAMNSVPCSPALFLEDMKDLLIRELLKMPLQQRPLDESRVKFDLNDQATGLLMKILEKYIENSRK</sequence>
<gene>
    <name evidence="6" type="ORF">NDU88_006226</name>
</gene>
<keyword evidence="7" id="KW-1185">Reference proteome</keyword>
<dbReference type="EMBL" id="JANPWB010000006">
    <property type="protein sequence ID" value="KAJ1181015.1"/>
    <property type="molecule type" value="Genomic_DNA"/>
</dbReference>
<reference evidence="6" key="1">
    <citation type="journal article" date="2022" name="bioRxiv">
        <title>Sequencing and chromosome-scale assembly of the giantPleurodeles waltlgenome.</title>
        <authorList>
            <person name="Brown T."/>
            <person name="Elewa A."/>
            <person name="Iarovenko S."/>
            <person name="Subramanian E."/>
            <person name="Araus A.J."/>
            <person name="Petzold A."/>
            <person name="Susuki M."/>
            <person name="Suzuki K.-i.T."/>
            <person name="Hayashi T."/>
            <person name="Toyoda A."/>
            <person name="Oliveira C."/>
            <person name="Osipova E."/>
            <person name="Leigh N.D."/>
            <person name="Simon A."/>
            <person name="Yun M.H."/>
        </authorList>
    </citation>
    <scope>NUCLEOTIDE SEQUENCE</scope>
    <source>
        <strain evidence="6">20211129_DDA</strain>
        <tissue evidence="6">Liver</tissue>
    </source>
</reference>
<dbReference type="InterPro" id="IPR000874">
    <property type="entry name" value="Bombesin"/>
</dbReference>